<dbReference type="RefSeq" id="WP_106347911.1">
    <property type="nucleotide sequence ID" value="NZ_PVUE01000002.1"/>
</dbReference>
<evidence type="ECO:0000313" key="8">
    <source>
        <dbReference type="EMBL" id="PRZ43530.1"/>
    </source>
</evidence>
<dbReference type="OrthoDB" id="5381335at2"/>
<accession>A0A2T1A4K1</accession>
<comment type="subcellular location">
    <subcellularLocation>
        <location evidence="5">Cytoplasm</location>
    </subcellularLocation>
</comment>
<sequence length="183" mass="19738">MQLVVGRIGKAHGIRGEVNVSLRTDEPEDRFAIGSVIVTDPPERGPLTVTSMRFASGRLVVGFKEVADRTAAEKYQGTMLVVDTDDLPAIDDDDEYYDHELVGMRAVISESETDSDTESASELVVGVVIDVVHGSGGDTLVIKPAGSHGRRELLIPFVRAIVPTVDRAARVIYLDPPDGLLDL</sequence>
<organism evidence="8 9">
    <name type="scientific">Antricoccus suffuscus</name>
    <dbReference type="NCBI Taxonomy" id="1629062"/>
    <lineage>
        <taxon>Bacteria</taxon>
        <taxon>Bacillati</taxon>
        <taxon>Actinomycetota</taxon>
        <taxon>Actinomycetes</taxon>
        <taxon>Geodermatophilales</taxon>
        <taxon>Antricoccaceae</taxon>
        <taxon>Antricoccus</taxon>
    </lineage>
</organism>
<comment type="caution">
    <text evidence="8">The sequence shown here is derived from an EMBL/GenBank/DDBJ whole genome shotgun (WGS) entry which is preliminary data.</text>
</comment>
<comment type="function">
    <text evidence="5">An accessory protein needed during the final step in the assembly of 30S ribosomal subunit, possibly for assembly of the head region. Essential for efficient processing of 16S rRNA. May be needed both before and after RbfA during the maturation of 16S rRNA. It has affinity for free ribosomal 30S subunits but not for 70S ribosomes.</text>
</comment>
<dbReference type="Pfam" id="PF24986">
    <property type="entry name" value="PRC_RimM"/>
    <property type="match status" value="1"/>
</dbReference>
<dbReference type="Gene3D" id="2.40.30.60">
    <property type="entry name" value="RimM"/>
    <property type="match status" value="1"/>
</dbReference>
<evidence type="ECO:0000256" key="3">
    <source>
        <dbReference type="ARBA" id="ARBA00022552"/>
    </source>
</evidence>
<dbReference type="InterPro" id="IPR056792">
    <property type="entry name" value="PRC_RimM"/>
</dbReference>
<dbReference type="PANTHER" id="PTHR33692:SF1">
    <property type="entry name" value="RIBOSOME MATURATION FACTOR RIMM"/>
    <property type="match status" value="1"/>
</dbReference>
<dbReference type="AlphaFoldDB" id="A0A2T1A4K1"/>
<evidence type="ECO:0000256" key="1">
    <source>
        <dbReference type="ARBA" id="ARBA00022490"/>
    </source>
</evidence>
<dbReference type="InterPro" id="IPR009000">
    <property type="entry name" value="Transl_B-barrel_sf"/>
</dbReference>
<dbReference type="GO" id="GO:0005840">
    <property type="term" value="C:ribosome"/>
    <property type="evidence" value="ECO:0007669"/>
    <property type="project" value="InterPro"/>
</dbReference>
<evidence type="ECO:0000313" key="9">
    <source>
        <dbReference type="Proteomes" id="UP000237752"/>
    </source>
</evidence>
<reference evidence="8 9" key="1">
    <citation type="submission" date="2018-03" db="EMBL/GenBank/DDBJ databases">
        <title>Genomic Encyclopedia of Archaeal and Bacterial Type Strains, Phase II (KMG-II): from individual species to whole genera.</title>
        <authorList>
            <person name="Goeker M."/>
        </authorList>
    </citation>
    <scope>NUCLEOTIDE SEQUENCE [LARGE SCALE GENOMIC DNA]</scope>
    <source>
        <strain evidence="8 9">DSM 100065</strain>
    </source>
</reference>
<feature type="domain" description="RimM N-terminal" evidence="6">
    <location>
        <begin position="4"/>
        <end position="85"/>
    </location>
</feature>
<proteinExistence type="inferred from homology"/>
<dbReference type="GO" id="GO:0006364">
    <property type="term" value="P:rRNA processing"/>
    <property type="evidence" value="ECO:0007669"/>
    <property type="project" value="UniProtKB-UniRule"/>
</dbReference>
<dbReference type="Pfam" id="PF01782">
    <property type="entry name" value="RimM"/>
    <property type="match status" value="1"/>
</dbReference>
<dbReference type="InterPro" id="IPR036976">
    <property type="entry name" value="RimM_N_sf"/>
</dbReference>
<keyword evidence="3 5" id="KW-0698">rRNA processing</keyword>
<evidence type="ECO:0000259" key="7">
    <source>
        <dbReference type="Pfam" id="PF24986"/>
    </source>
</evidence>
<dbReference type="GO" id="GO:0042274">
    <property type="term" value="P:ribosomal small subunit biogenesis"/>
    <property type="evidence" value="ECO:0007669"/>
    <property type="project" value="UniProtKB-UniRule"/>
</dbReference>
<comment type="subunit">
    <text evidence="5">Binds ribosomal protein uS19.</text>
</comment>
<dbReference type="GO" id="GO:0005737">
    <property type="term" value="C:cytoplasm"/>
    <property type="evidence" value="ECO:0007669"/>
    <property type="project" value="UniProtKB-SubCell"/>
</dbReference>
<dbReference type="PANTHER" id="PTHR33692">
    <property type="entry name" value="RIBOSOME MATURATION FACTOR RIMM"/>
    <property type="match status" value="1"/>
</dbReference>
<dbReference type="EMBL" id="PVUE01000002">
    <property type="protein sequence ID" value="PRZ43530.1"/>
    <property type="molecule type" value="Genomic_DNA"/>
</dbReference>
<dbReference type="InterPro" id="IPR011033">
    <property type="entry name" value="PRC_barrel-like_sf"/>
</dbReference>
<keyword evidence="2 5" id="KW-0690">Ribosome biogenesis</keyword>
<dbReference type="GO" id="GO:0043022">
    <property type="term" value="F:ribosome binding"/>
    <property type="evidence" value="ECO:0007669"/>
    <property type="project" value="InterPro"/>
</dbReference>
<keyword evidence="4 5" id="KW-0143">Chaperone</keyword>
<dbReference type="InterPro" id="IPR011961">
    <property type="entry name" value="RimM"/>
</dbReference>
<evidence type="ECO:0000256" key="4">
    <source>
        <dbReference type="ARBA" id="ARBA00023186"/>
    </source>
</evidence>
<gene>
    <name evidence="5" type="primary">rimM</name>
    <name evidence="8" type="ORF">CLV47_102218</name>
</gene>
<dbReference type="HAMAP" id="MF_00014">
    <property type="entry name" value="Ribosome_mat_RimM"/>
    <property type="match status" value="1"/>
</dbReference>
<keyword evidence="1 5" id="KW-0963">Cytoplasm</keyword>
<evidence type="ECO:0000259" key="6">
    <source>
        <dbReference type="Pfam" id="PF01782"/>
    </source>
</evidence>
<dbReference type="SUPFAM" id="SSF50447">
    <property type="entry name" value="Translation proteins"/>
    <property type="match status" value="1"/>
</dbReference>
<dbReference type="SUPFAM" id="SSF50346">
    <property type="entry name" value="PRC-barrel domain"/>
    <property type="match status" value="1"/>
</dbReference>
<dbReference type="Proteomes" id="UP000237752">
    <property type="component" value="Unassembled WGS sequence"/>
</dbReference>
<comment type="similarity">
    <text evidence="5">Belongs to the RimM family.</text>
</comment>
<evidence type="ECO:0000256" key="2">
    <source>
        <dbReference type="ARBA" id="ARBA00022517"/>
    </source>
</evidence>
<name>A0A2T1A4K1_9ACTN</name>
<dbReference type="NCBIfam" id="TIGR02273">
    <property type="entry name" value="16S_RimM"/>
    <property type="match status" value="1"/>
</dbReference>
<keyword evidence="9" id="KW-1185">Reference proteome</keyword>
<dbReference type="InterPro" id="IPR002676">
    <property type="entry name" value="RimM_N"/>
</dbReference>
<feature type="domain" description="Ribosome maturation factor RimM PRC barrel" evidence="7">
    <location>
        <begin position="99"/>
        <end position="180"/>
    </location>
</feature>
<protein>
    <recommendedName>
        <fullName evidence="5">Ribosome maturation factor RimM</fullName>
    </recommendedName>
</protein>
<comment type="domain">
    <text evidence="5">The PRC barrel domain binds ribosomal protein uS19.</text>
</comment>
<evidence type="ECO:0000256" key="5">
    <source>
        <dbReference type="HAMAP-Rule" id="MF_00014"/>
    </source>
</evidence>
<dbReference type="Gene3D" id="2.30.30.240">
    <property type="entry name" value="PRC-barrel domain"/>
    <property type="match status" value="1"/>
</dbReference>